<dbReference type="AlphaFoldDB" id="U2YUM2"/>
<evidence type="ECO:0000313" key="1">
    <source>
        <dbReference type="EMBL" id="GAD52720.1"/>
    </source>
</evidence>
<organism evidence="1 2">
    <name type="scientific">Halarchaeum acidiphilum MH1-52-1</name>
    <dbReference type="NCBI Taxonomy" id="1261545"/>
    <lineage>
        <taxon>Archaea</taxon>
        <taxon>Methanobacteriati</taxon>
        <taxon>Methanobacteriota</taxon>
        <taxon>Stenosarchaea group</taxon>
        <taxon>Halobacteria</taxon>
        <taxon>Halobacteriales</taxon>
        <taxon>Halobacteriaceae</taxon>
    </lineage>
</organism>
<dbReference type="Proteomes" id="UP000016986">
    <property type="component" value="Unassembled WGS sequence"/>
</dbReference>
<accession>U2YUM2</accession>
<keyword evidence="2" id="KW-1185">Reference proteome</keyword>
<evidence type="ECO:0000313" key="2">
    <source>
        <dbReference type="Proteomes" id="UP000016986"/>
    </source>
</evidence>
<proteinExistence type="predicted"/>
<sequence>MANSLKSESFSTQCSCEMLDKIAEKHGVTETQSVSFTNQKRDVLLVTAYSQNC</sequence>
<dbReference type="EMBL" id="BATA01000032">
    <property type="protein sequence ID" value="GAD52720.1"/>
    <property type="molecule type" value="Genomic_DNA"/>
</dbReference>
<gene>
    <name evidence="1" type="ORF">MBEHAL_1480</name>
</gene>
<reference evidence="1 2" key="1">
    <citation type="submission" date="2013-09" db="EMBL/GenBank/DDBJ databases">
        <title>Whole genome sequencing of Halarchaeum acidiphilum strain MH1-52-1.</title>
        <authorList>
            <person name="Shimane Y."/>
            <person name="Minegishi H."/>
            <person name="Nishi S."/>
            <person name="Echigo A."/>
            <person name="Shuto A."/>
            <person name="Konishi M."/>
            <person name="Ito T."/>
            <person name="Ohkuma M."/>
            <person name="Ohta Y."/>
            <person name="Nagano Y."/>
            <person name="Tsubouchi T."/>
            <person name="Mori K."/>
            <person name="Usui K."/>
            <person name="Kamekura M."/>
            <person name="Usami R."/>
            <person name="Takaki Y."/>
            <person name="Hatada Y."/>
        </authorList>
    </citation>
    <scope>NUCLEOTIDE SEQUENCE [LARGE SCALE GENOMIC DNA]</scope>
    <source>
        <strain evidence="1 2">JCM 16109</strain>
    </source>
</reference>
<protein>
    <submittedName>
        <fullName evidence="1">Uncharacterized protein</fullName>
    </submittedName>
</protein>
<name>U2YUM2_9EURY</name>
<comment type="caution">
    <text evidence="1">The sequence shown here is derived from an EMBL/GenBank/DDBJ whole genome shotgun (WGS) entry which is preliminary data.</text>
</comment>